<organism evidence="1">
    <name type="scientific">marine sediment metagenome</name>
    <dbReference type="NCBI Taxonomy" id="412755"/>
    <lineage>
        <taxon>unclassified sequences</taxon>
        <taxon>metagenomes</taxon>
        <taxon>ecological metagenomes</taxon>
    </lineage>
</organism>
<sequence length="68" mass="7724">MVQSYRQYKKGVKKLGGKEVATRKQYGIIKSRIAAKSRFSTARTLAIEGQLRKSGLTQKEINRLRGIK</sequence>
<proteinExistence type="predicted"/>
<dbReference type="AlphaFoldDB" id="A0A0F9HTN1"/>
<protein>
    <submittedName>
        <fullName evidence="1">Uncharacterized protein</fullName>
    </submittedName>
</protein>
<gene>
    <name evidence="1" type="ORF">LCGC14_2024350</name>
</gene>
<dbReference type="EMBL" id="LAZR01023440">
    <property type="protein sequence ID" value="KKL78487.1"/>
    <property type="molecule type" value="Genomic_DNA"/>
</dbReference>
<comment type="caution">
    <text evidence="1">The sequence shown here is derived from an EMBL/GenBank/DDBJ whole genome shotgun (WGS) entry which is preliminary data.</text>
</comment>
<evidence type="ECO:0000313" key="1">
    <source>
        <dbReference type="EMBL" id="KKL78487.1"/>
    </source>
</evidence>
<accession>A0A0F9HTN1</accession>
<reference evidence="1" key="1">
    <citation type="journal article" date="2015" name="Nature">
        <title>Complex archaea that bridge the gap between prokaryotes and eukaryotes.</title>
        <authorList>
            <person name="Spang A."/>
            <person name="Saw J.H."/>
            <person name="Jorgensen S.L."/>
            <person name="Zaremba-Niedzwiedzka K."/>
            <person name="Martijn J."/>
            <person name="Lind A.E."/>
            <person name="van Eijk R."/>
            <person name="Schleper C."/>
            <person name="Guy L."/>
            <person name="Ettema T.J."/>
        </authorList>
    </citation>
    <scope>NUCLEOTIDE SEQUENCE</scope>
</reference>
<name>A0A0F9HTN1_9ZZZZ</name>